<feature type="compositionally biased region" description="Low complexity" evidence="1">
    <location>
        <begin position="150"/>
        <end position="161"/>
    </location>
</feature>
<keyword evidence="4" id="KW-1185">Reference proteome</keyword>
<dbReference type="EMBL" id="CAJVCH010536809">
    <property type="protein sequence ID" value="CAG7825586.1"/>
    <property type="molecule type" value="Genomic_DNA"/>
</dbReference>
<evidence type="ECO:0000256" key="1">
    <source>
        <dbReference type="SAM" id="MobiDB-lite"/>
    </source>
</evidence>
<feature type="transmembrane region" description="Helical" evidence="2">
    <location>
        <begin position="33"/>
        <end position="59"/>
    </location>
</feature>
<reference evidence="3" key="1">
    <citation type="submission" date="2021-06" db="EMBL/GenBank/DDBJ databases">
        <authorList>
            <person name="Hodson N. C."/>
            <person name="Mongue J. A."/>
            <person name="Jaron S. K."/>
        </authorList>
    </citation>
    <scope>NUCLEOTIDE SEQUENCE</scope>
</reference>
<feature type="non-terminal residue" evidence="3">
    <location>
        <position position="208"/>
    </location>
</feature>
<keyword evidence="2" id="KW-0472">Membrane</keyword>
<dbReference type="SUPFAM" id="SSF81321">
    <property type="entry name" value="Family A G protein-coupled receptor-like"/>
    <property type="match status" value="1"/>
</dbReference>
<proteinExistence type="predicted"/>
<evidence type="ECO:0000313" key="4">
    <source>
        <dbReference type="Proteomes" id="UP000708208"/>
    </source>
</evidence>
<comment type="caution">
    <text evidence="3">The sequence shown here is derived from an EMBL/GenBank/DDBJ whole genome shotgun (WGS) entry which is preliminary data.</text>
</comment>
<accession>A0A8J2L1J1</accession>
<dbReference type="Proteomes" id="UP000708208">
    <property type="component" value="Unassembled WGS sequence"/>
</dbReference>
<keyword evidence="2" id="KW-0812">Transmembrane</keyword>
<name>A0A8J2L1J1_9HEXA</name>
<sequence>MSIVEVPRSWNGTETETICTARRNLYSSRTFDLINSILLFILPLVLMTVLYTRVGFVLWGTSKGHSLPIPIPNLATSPTLDGTLSETEIFGISPRDRIIEIQIGKKSPHRKLSETGIKFYGRSSSLNSLQHSRSSPNLSSQQRFPARDFNNSMNSSSLSGSELDVGMTTERECLDEARKKMSSAWRPSTTNNTLSFQSGLNALRRKYF</sequence>
<gene>
    <name evidence="3" type="ORF">AFUS01_LOCUS35689</name>
</gene>
<dbReference type="OrthoDB" id="5964776at2759"/>
<evidence type="ECO:0000313" key="3">
    <source>
        <dbReference type="EMBL" id="CAG7825586.1"/>
    </source>
</evidence>
<feature type="region of interest" description="Disordered" evidence="1">
    <location>
        <begin position="127"/>
        <end position="166"/>
    </location>
</feature>
<evidence type="ECO:0000256" key="2">
    <source>
        <dbReference type="SAM" id="Phobius"/>
    </source>
</evidence>
<dbReference type="AlphaFoldDB" id="A0A8J2L1J1"/>
<organism evidence="3 4">
    <name type="scientific">Allacma fusca</name>
    <dbReference type="NCBI Taxonomy" id="39272"/>
    <lineage>
        <taxon>Eukaryota</taxon>
        <taxon>Metazoa</taxon>
        <taxon>Ecdysozoa</taxon>
        <taxon>Arthropoda</taxon>
        <taxon>Hexapoda</taxon>
        <taxon>Collembola</taxon>
        <taxon>Symphypleona</taxon>
        <taxon>Sminthuridae</taxon>
        <taxon>Allacma</taxon>
    </lineage>
</organism>
<protein>
    <submittedName>
        <fullName evidence="3">Uncharacterized protein</fullName>
    </submittedName>
</protein>
<keyword evidence="2" id="KW-1133">Transmembrane helix</keyword>